<proteinExistence type="predicted"/>
<organism evidence="1 2">
    <name type="scientific">Lysobacter daejeonensis GH1-9</name>
    <dbReference type="NCBI Taxonomy" id="1385517"/>
    <lineage>
        <taxon>Bacteria</taxon>
        <taxon>Pseudomonadati</taxon>
        <taxon>Pseudomonadota</taxon>
        <taxon>Gammaproteobacteria</taxon>
        <taxon>Lysobacterales</taxon>
        <taxon>Lysobacteraceae</taxon>
        <taxon>Aerolutibacter</taxon>
    </lineage>
</organism>
<keyword evidence="2" id="KW-1185">Reference proteome</keyword>
<sequence>MAKVRLLTQRDEVGRAVKKLVPTHIAVAYVGIDWADLIVGDKLKEIVLSPTVGSNPKAIEALGKRLGWGNVHFLDQLHAKIYVGRSGVIVGSANLSTNALSMGGADLFEAVMLSDQAGHRVDAMAAFSELRETAIKAYPTAKSKKDRLARLVIETRKARAAGLFKQAGKGATFDRYRIGDHRIFVEWWTAGGESGNEVEGDRDYMNLRLGRERAGVGDWVLSWRCNDDGYPTKNGAVKWIWINTVRRGRSGLEDYADQVAETTRPAPAALPFEIDGSFEAAFRQAISLEKFWRMRTDVKDRVMTTPSRAQVEEFLKHVRTLYK</sequence>
<reference evidence="1 2" key="1">
    <citation type="submission" date="2013-08" db="EMBL/GenBank/DDBJ databases">
        <title>Genome sequencing of Lysobacter.</title>
        <authorList>
            <person name="Zhang S."/>
            <person name="Wang G."/>
        </authorList>
    </citation>
    <scope>NUCLEOTIDE SEQUENCE [LARGE SCALE GENOMIC DNA]</scope>
    <source>
        <strain evidence="1 2">GH1-9</strain>
    </source>
</reference>
<dbReference type="EMBL" id="AVPU01000008">
    <property type="protein sequence ID" value="KGM55007.1"/>
    <property type="molecule type" value="Genomic_DNA"/>
</dbReference>
<evidence type="ECO:0000313" key="2">
    <source>
        <dbReference type="Proteomes" id="UP000029998"/>
    </source>
</evidence>
<protein>
    <recommendedName>
        <fullName evidence="3">PLD phosphodiesterase domain-containing protein</fullName>
    </recommendedName>
</protein>
<dbReference type="STRING" id="1385517.N800_01635"/>
<gene>
    <name evidence="1" type="ORF">N800_01635</name>
</gene>
<comment type="caution">
    <text evidence="1">The sequence shown here is derived from an EMBL/GenBank/DDBJ whole genome shotgun (WGS) entry which is preliminary data.</text>
</comment>
<dbReference type="AlphaFoldDB" id="A0A0A0F0Q5"/>
<dbReference type="CDD" id="cd09117">
    <property type="entry name" value="PLDc_Bfil_DEXD_like"/>
    <property type="match status" value="1"/>
</dbReference>
<dbReference type="eggNOG" id="ENOG5033UKP">
    <property type="taxonomic scope" value="Bacteria"/>
</dbReference>
<evidence type="ECO:0000313" key="1">
    <source>
        <dbReference type="EMBL" id="KGM55007.1"/>
    </source>
</evidence>
<accession>A0A0A0F0Q5</accession>
<dbReference type="Proteomes" id="UP000029998">
    <property type="component" value="Unassembled WGS sequence"/>
</dbReference>
<evidence type="ECO:0008006" key="3">
    <source>
        <dbReference type="Google" id="ProtNLM"/>
    </source>
</evidence>
<name>A0A0A0F0Q5_9GAMM</name>
<dbReference type="Gene3D" id="3.30.870.10">
    <property type="entry name" value="Endonuclease Chain A"/>
    <property type="match status" value="1"/>
</dbReference>